<dbReference type="GO" id="GO:0005524">
    <property type="term" value="F:ATP binding"/>
    <property type="evidence" value="ECO:0007669"/>
    <property type="project" value="UniProtKB-KW"/>
</dbReference>
<keyword evidence="2" id="KW-0547">Nucleotide-binding</keyword>
<gene>
    <name evidence="6" type="ORF">AMYX_26890</name>
</gene>
<dbReference type="RefSeq" id="WP_176066022.1">
    <property type="nucleotide sequence ID" value="NZ_BJTG01000006.1"/>
</dbReference>
<keyword evidence="3 6" id="KW-0418">Kinase</keyword>
<proteinExistence type="predicted"/>
<dbReference type="InterPro" id="IPR017438">
    <property type="entry name" value="ATP-NAD_kinase_N"/>
</dbReference>
<evidence type="ECO:0000256" key="3">
    <source>
        <dbReference type="ARBA" id="ARBA00022777"/>
    </source>
</evidence>
<comment type="caution">
    <text evidence="6">The sequence shown here is derived from an EMBL/GenBank/DDBJ whole genome shotgun (WGS) entry which is preliminary data.</text>
</comment>
<dbReference type="GO" id="GO:0008654">
    <property type="term" value="P:phospholipid biosynthetic process"/>
    <property type="evidence" value="ECO:0007669"/>
    <property type="project" value="InterPro"/>
</dbReference>
<dbReference type="Gene3D" id="3.40.50.10330">
    <property type="entry name" value="Probable inorganic polyphosphate/atp-NAD kinase, domain 1"/>
    <property type="match status" value="1"/>
</dbReference>
<dbReference type="EMBL" id="BJTG01000006">
    <property type="protein sequence ID" value="GEJ57948.1"/>
    <property type="molecule type" value="Genomic_DNA"/>
</dbReference>
<dbReference type="InterPro" id="IPR016064">
    <property type="entry name" value="NAD/diacylglycerol_kinase_sf"/>
</dbReference>
<dbReference type="GO" id="GO:0016301">
    <property type="term" value="F:kinase activity"/>
    <property type="evidence" value="ECO:0007669"/>
    <property type="project" value="UniProtKB-KW"/>
</dbReference>
<feature type="domain" description="DAGKc" evidence="5">
    <location>
        <begin position="1"/>
        <end position="135"/>
    </location>
</feature>
<evidence type="ECO:0000313" key="7">
    <source>
        <dbReference type="Proteomes" id="UP000503640"/>
    </source>
</evidence>
<dbReference type="PANTHER" id="PTHR12358">
    <property type="entry name" value="SPHINGOSINE KINASE"/>
    <property type="match status" value="1"/>
</dbReference>
<dbReference type="InterPro" id="IPR001206">
    <property type="entry name" value="Diacylglycerol_kinase_cat_dom"/>
</dbReference>
<evidence type="ECO:0000256" key="4">
    <source>
        <dbReference type="ARBA" id="ARBA00022840"/>
    </source>
</evidence>
<keyword evidence="1" id="KW-0808">Transferase</keyword>
<dbReference type="InterPro" id="IPR045540">
    <property type="entry name" value="YegS/DAGK_C"/>
</dbReference>
<dbReference type="NCBIfam" id="TIGR00147">
    <property type="entry name" value="YegS/Rv2252/BmrU family lipid kinase"/>
    <property type="match status" value="1"/>
</dbReference>
<sequence length="313" mass="32837">MKPHLIVNPASAYGRTGRHFDDIARAVRGAVGDFDCSFTERRGHGVLLAREVSRAGANLVVAVGGDGTASEVVDGLMLERAAAGGGGAAFGFISRGTGGDLRRSLGCPTDAAGAARVLAGPAERVIDLGRVEFVGHGGKPEARHFVNVAGFGVAGRVVRDVERMGKLLGGKATFMLASAKALMGWRDQPVRWRIDGGPWREDRVTSLAVCNGRFFGGGMMVAPAARLDDGLFDVTLWKGLGLADFALKKGMLYDGSHLRLPNTSTFRGRVVEAEPLGKEPVLLDVDGEQPGVLPARFTLLAGVLRARAPGVDA</sequence>
<evidence type="ECO:0000256" key="2">
    <source>
        <dbReference type="ARBA" id="ARBA00022741"/>
    </source>
</evidence>
<dbReference type="AlphaFoldDB" id="A0A7I9VP12"/>
<protein>
    <submittedName>
        <fullName evidence="6">Diacylglycerol kinase</fullName>
    </submittedName>
</protein>
<dbReference type="PROSITE" id="PS50146">
    <property type="entry name" value="DAGK"/>
    <property type="match status" value="1"/>
</dbReference>
<evidence type="ECO:0000313" key="6">
    <source>
        <dbReference type="EMBL" id="GEJ57948.1"/>
    </source>
</evidence>
<dbReference type="Pfam" id="PF00781">
    <property type="entry name" value="DAGK_cat"/>
    <property type="match status" value="1"/>
</dbReference>
<keyword evidence="7" id="KW-1185">Reference proteome</keyword>
<dbReference type="Gene3D" id="2.60.200.40">
    <property type="match status" value="1"/>
</dbReference>
<reference evidence="7" key="1">
    <citation type="journal article" date="2020" name="Appl. Environ. Microbiol.">
        <title>Diazotrophic Anaeromyxobacter Isolates from Soils.</title>
        <authorList>
            <person name="Masuda Y."/>
            <person name="Yamanaka H."/>
            <person name="Xu Z.X."/>
            <person name="Shiratori Y."/>
            <person name="Aono T."/>
            <person name="Amachi S."/>
            <person name="Senoo K."/>
            <person name="Itoh H."/>
        </authorList>
    </citation>
    <scope>NUCLEOTIDE SEQUENCE [LARGE SCALE GENOMIC DNA]</scope>
    <source>
        <strain evidence="7">R267</strain>
    </source>
</reference>
<dbReference type="PANTHER" id="PTHR12358:SF54">
    <property type="entry name" value="SPHINGOSINE KINASE RELATED PROTEIN"/>
    <property type="match status" value="1"/>
</dbReference>
<accession>A0A7I9VP12</accession>
<dbReference type="InterPro" id="IPR050187">
    <property type="entry name" value="Lipid_Phosphate_FormReg"/>
</dbReference>
<name>A0A7I9VP12_9BACT</name>
<evidence type="ECO:0000256" key="1">
    <source>
        <dbReference type="ARBA" id="ARBA00022679"/>
    </source>
</evidence>
<keyword evidence="4" id="KW-0067">ATP-binding</keyword>
<dbReference type="InterPro" id="IPR005218">
    <property type="entry name" value="Diacylglycerol/lipid_kinase"/>
</dbReference>
<evidence type="ECO:0000259" key="5">
    <source>
        <dbReference type="PROSITE" id="PS50146"/>
    </source>
</evidence>
<organism evidence="6 7">
    <name type="scientific">Anaeromyxobacter diazotrophicus</name>
    <dbReference type="NCBI Taxonomy" id="2590199"/>
    <lineage>
        <taxon>Bacteria</taxon>
        <taxon>Pseudomonadati</taxon>
        <taxon>Myxococcota</taxon>
        <taxon>Myxococcia</taxon>
        <taxon>Myxococcales</taxon>
        <taxon>Cystobacterineae</taxon>
        <taxon>Anaeromyxobacteraceae</taxon>
        <taxon>Anaeromyxobacter</taxon>
    </lineage>
</organism>
<dbReference type="Pfam" id="PF19279">
    <property type="entry name" value="YegS_C"/>
    <property type="match status" value="1"/>
</dbReference>
<dbReference type="SUPFAM" id="SSF111331">
    <property type="entry name" value="NAD kinase/diacylglycerol kinase-like"/>
    <property type="match status" value="1"/>
</dbReference>
<dbReference type="Proteomes" id="UP000503640">
    <property type="component" value="Unassembled WGS sequence"/>
</dbReference>